<dbReference type="PANTHER" id="PTHR35368:SF1">
    <property type="entry name" value="HYDROPEROXIDE REDUCTASE"/>
    <property type="match status" value="1"/>
</dbReference>
<dbReference type="SUPFAM" id="SSF82784">
    <property type="entry name" value="OsmC-like"/>
    <property type="match status" value="1"/>
</dbReference>
<dbReference type="RefSeq" id="WP_388004678.1">
    <property type="nucleotide sequence ID" value="NZ_JBHUEE010000003.1"/>
</dbReference>
<dbReference type="InterPro" id="IPR036102">
    <property type="entry name" value="OsmC/Ohrsf"/>
</dbReference>
<dbReference type="Pfam" id="PF02566">
    <property type="entry name" value="OsmC"/>
    <property type="match status" value="1"/>
</dbReference>
<organism evidence="1 2">
    <name type="scientific">Georgenia deserti</name>
    <dbReference type="NCBI Taxonomy" id="2093781"/>
    <lineage>
        <taxon>Bacteria</taxon>
        <taxon>Bacillati</taxon>
        <taxon>Actinomycetota</taxon>
        <taxon>Actinomycetes</taxon>
        <taxon>Micrococcales</taxon>
        <taxon>Bogoriellaceae</taxon>
        <taxon>Georgenia</taxon>
    </lineage>
</organism>
<sequence>MDATELRAAQAPLKEKYRTEPDSALVPVRASASFADGGLTATVEGFAGPVRAGLHPAAGGSEEDACSGDLLLEALLGCAGVTLRTVATAMGVEIRSAHLEATGTFDIRGTLGVDRTVPVGVTGIEVTAEVDTDADEATLEKLARSTERYCVVAQSLAEKPTFVIRRAG</sequence>
<dbReference type="InterPro" id="IPR015946">
    <property type="entry name" value="KH_dom-like_a/b"/>
</dbReference>
<keyword evidence="1" id="KW-0575">Peroxidase</keyword>
<protein>
    <submittedName>
        <fullName evidence="1">OsmC family protein</fullName>
        <ecNumber evidence="1">1.11.1.-</ecNumber>
    </submittedName>
</protein>
<dbReference type="InterPro" id="IPR052924">
    <property type="entry name" value="OsmC/Ohr_hydroprdx_reductase"/>
</dbReference>
<dbReference type="EMBL" id="JBHUEE010000003">
    <property type="protein sequence ID" value="MFD1717757.1"/>
    <property type="molecule type" value="Genomic_DNA"/>
</dbReference>
<reference evidence="2" key="1">
    <citation type="journal article" date="2019" name="Int. J. Syst. Evol. Microbiol.">
        <title>The Global Catalogue of Microorganisms (GCM) 10K type strain sequencing project: providing services to taxonomists for standard genome sequencing and annotation.</title>
        <authorList>
            <consortium name="The Broad Institute Genomics Platform"/>
            <consortium name="The Broad Institute Genome Sequencing Center for Infectious Disease"/>
            <person name="Wu L."/>
            <person name="Ma J."/>
        </authorList>
    </citation>
    <scope>NUCLEOTIDE SEQUENCE [LARGE SCALE GENOMIC DNA]</scope>
    <source>
        <strain evidence="2">JCM 17130</strain>
    </source>
</reference>
<dbReference type="GO" id="GO:0004601">
    <property type="term" value="F:peroxidase activity"/>
    <property type="evidence" value="ECO:0007669"/>
    <property type="project" value="UniProtKB-KW"/>
</dbReference>
<name>A0ABW4L4C1_9MICO</name>
<dbReference type="InterPro" id="IPR003718">
    <property type="entry name" value="OsmC/Ohr_fam"/>
</dbReference>
<evidence type="ECO:0000313" key="2">
    <source>
        <dbReference type="Proteomes" id="UP001597277"/>
    </source>
</evidence>
<dbReference type="Proteomes" id="UP001597277">
    <property type="component" value="Unassembled WGS sequence"/>
</dbReference>
<dbReference type="PANTHER" id="PTHR35368">
    <property type="entry name" value="HYDROPEROXIDE REDUCTASE"/>
    <property type="match status" value="1"/>
</dbReference>
<dbReference type="Gene3D" id="3.30.300.20">
    <property type="match status" value="1"/>
</dbReference>
<gene>
    <name evidence="1" type="ORF">ACFSE6_07920</name>
</gene>
<keyword evidence="1" id="KW-0560">Oxidoreductase</keyword>
<accession>A0ABW4L4C1</accession>
<evidence type="ECO:0000313" key="1">
    <source>
        <dbReference type="EMBL" id="MFD1717757.1"/>
    </source>
</evidence>
<comment type="caution">
    <text evidence="1">The sequence shown here is derived from an EMBL/GenBank/DDBJ whole genome shotgun (WGS) entry which is preliminary data.</text>
</comment>
<dbReference type="EC" id="1.11.1.-" evidence="1"/>
<proteinExistence type="predicted"/>
<keyword evidence="2" id="KW-1185">Reference proteome</keyword>